<accession>A0A3B4Z4N7</accession>
<name>A0A3B4Z4N7_9TELE</name>
<dbReference type="InterPro" id="IPR001304">
    <property type="entry name" value="C-type_lectin-like"/>
</dbReference>
<dbReference type="Ensembl" id="ENSSPAT00000003775.1">
    <property type="protein sequence ID" value="ENSSPAP00000003698.1"/>
    <property type="gene ID" value="ENSSPAG00000002865.1"/>
</dbReference>
<dbReference type="Pfam" id="PF00059">
    <property type="entry name" value="Lectin_C"/>
    <property type="match status" value="1"/>
</dbReference>
<dbReference type="PANTHER" id="PTHR45784">
    <property type="entry name" value="C-TYPE LECTIN DOMAIN FAMILY 20 MEMBER A-RELATED"/>
    <property type="match status" value="1"/>
</dbReference>
<evidence type="ECO:0000313" key="2">
    <source>
        <dbReference type="Ensembl" id="ENSSPAP00000003698.1"/>
    </source>
</evidence>
<reference evidence="2" key="1">
    <citation type="submission" date="2023-09" db="UniProtKB">
        <authorList>
            <consortium name="Ensembl"/>
        </authorList>
    </citation>
    <scope>IDENTIFICATION</scope>
</reference>
<dbReference type="PANTHER" id="PTHR45784:SF3">
    <property type="entry name" value="C-TYPE LECTIN DOMAIN FAMILY 4 MEMBER K-LIKE-RELATED"/>
    <property type="match status" value="1"/>
</dbReference>
<dbReference type="GeneTree" id="ENSGT01100000263473"/>
<dbReference type="SMART" id="SM00034">
    <property type="entry name" value="CLECT"/>
    <property type="match status" value="1"/>
</dbReference>
<dbReference type="InterPro" id="IPR016186">
    <property type="entry name" value="C-type_lectin-like/link_sf"/>
</dbReference>
<sequence length="149" mass="17265">MSRFGLTSCSQVILREYHYVNLKMNWTDAQHYCRVKYTDLATFDNMDDINRLNRPSLETSLAWIGLTDDPKSWTGNLSNDANSWRWSATGETGGTGYHNWYPGYPNNYGGIQLCVYMGDNGLWDDWTCPDTFSVKKYKNETNKIIKYSI</sequence>
<dbReference type="InterPro" id="IPR016187">
    <property type="entry name" value="CTDL_fold"/>
</dbReference>
<dbReference type="SUPFAM" id="SSF56436">
    <property type="entry name" value="C-type lectin-like"/>
    <property type="match status" value="1"/>
</dbReference>
<protein>
    <recommendedName>
        <fullName evidence="1">C-type lectin domain-containing protein</fullName>
    </recommendedName>
</protein>
<evidence type="ECO:0000259" key="1">
    <source>
        <dbReference type="PROSITE" id="PS50041"/>
    </source>
</evidence>
<dbReference type="AlphaFoldDB" id="A0A3B4Z4N7"/>
<organism evidence="2">
    <name type="scientific">Stegastes partitus</name>
    <name type="common">bicolor damselfish</name>
    <dbReference type="NCBI Taxonomy" id="144197"/>
    <lineage>
        <taxon>Eukaryota</taxon>
        <taxon>Metazoa</taxon>
        <taxon>Chordata</taxon>
        <taxon>Craniata</taxon>
        <taxon>Vertebrata</taxon>
        <taxon>Euteleostomi</taxon>
        <taxon>Actinopterygii</taxon>
        <taxon>Neopterygii</taxon>
        <taxon>Teleostei</taxon>
        <taxon>Neoteleostei</taxon>
        <taxon>Acanthomorphata</taxon>
        <taxon>Ovalentaria</taxon>
        <taxon>Pomacentridae</taxon>
        <taxon>Stegastes</taxon>
    </lineage>
</organism>
<dbReference type="PROSITE" id="PS50041">
    <property type="entry name" value="C_TYPE_LECTIN_2"/>
    <property type="match status" value="1"/>
</dbReference>
<feature type="domain" description="C-type lectin" evidence="1">
    <location>
        <begin position="17"/>
        <end position="128"/>
    </location>
</feature>
<proteinExistence type="predicted"/>
<dbReference type="STRING" id="144197.ENSSPAP00000003698"/>
<dbReference type="Gene3D" id="3.10.100.10">
    <property type="entry name" value="Mannose-Binding Protein A, subunit A"/>
    <property type="match status" value="1"/>
</dbReference>